<dbReference type="PANTHER" id="PTHR32322">
    <property type="entry name" value="INNER MEMBRANE TRANSPORTER"/>
    <property type="match status" value="1"/>
</dbReference>
<comment type="subcellular location">
    <subcellularLocation>
        <location evidence="1">Cell membrane</location>
        <topology evidence="1">Multi-pass membrane protein</topology>
    </subcellularLocation>
</comment>
<keyword evidence="3 6" id="KW-0812">Transmembrane</keyword>
<evidence type="ECO:0000256" key="5">
    <source>
        <dbReference type="ARBA" id="ARBA00023136"/>
    </source>
</evidence>
<sequence length="321" mass="36039">MKKNNLILGGFLIVIAAIMWGLDGVLLTPSYFSKFHFYDVNFIVFIAHAIPTLILSVLFTKQYKMLKEFTKNDYIFFLLIALFGGSIGTLSIVKALQLSEYSKFSIVILIQKSQPIFAVILAFLILKERPSKKFYIVAIICMISIYLLTFEFKSPTLLPKNNLLAAMYSLLAAFSFGSSTVFGKKIVGKFSFLTSTFYRFFFTTVIMLVFILFSGNTEKSIITFTGNKSLMSLALFIAVYGLCAIFIYYNGLKNIPASIATFCELAYPLTSVFAEAVILKRFLSPVQFVSAMILVGSILYLNLSKVDKEFKNIDKVGDSEI</sequence>
<reference evidence="8 9" key="1">
    <citation type="submission" date="2019-07" db="EMBL/GenBank/DDBJ databases">
        <title>Complete Genome Sequence of Leptotrichia goodfellowii Strain JCM 16774.</title>
        <authorList>
            <person name="Watanabe S."/>
            <person name="Cui L."/>
        </authorList>
    </citation>
    <scope>NUCLEOTIDE SEQUENCE [LARGE SCALE GENOMIC DNA]</scope>
    <source>
        <strain evidence="8 9">JCM16774</strain>
    </source>
</reference>
<evidence type="ECO:0000259" key="7">
    <source>
        <dbReference type="Pfam" id="PF00892"/>
    </source>
</evidence>
<evidence type="ECO:0000256" key="4">
    <source>
        <dbReference type="ARBA" id="ARBA00022989"/>
    </source>
</evidence>
<feature type="transmembrane region" description="Helical" evidence="6">
    <location>
        <begin position="72"/>
        <end position="92"/>
    </location>
</feature>
<feature type="transmembrane region" description="Helical" evidence="6">
    <location>
        <begin position="104"/>
        <end position="126"/>
    </location>
</feature>
<evidence type="ECO:0000256" key="1">
    <source>
        <dbReference type="ARBA" id="ARBA00004651"/>
    </source>
</evidence>
<dbReference type="OrthoDB" id="6212796at2"/>
<evidence type="ECO:0000313" key="9">
    <source>
        <dbReference type="Proteomes" id="UP000321606"/>
    </source>
</evidence>
<proteinExistence type="predicted"/>
<dbReference type="AlphaFoldDB" id="A0A510J878"/>
<name>A0A510J878_9FUSO</name>
<feature type="transmembrane region" description="Helical" evidence="6">
    <location>
        <begin position="233"/>
        <end position="252"/>
    </location>
</feature>
<dbReference type="InterPro" id="IPR050638">
    <property type="entry name" value="AA-Vitamin_Transporters"/>
</dbReference>
<feature type="domain" description="EamA" evidence="7">
    <location>
        <begin position="8"/>
        <end position="149"/>
    </location>
</feature>
<evidence type="ECO:0000313" key="8">
    <source>
        <dbReference type="EMBL" id="BBM35512.1"/>
    </source>
</evidence>
<feature type="transmembrane region" description="Helical" evidence="6">
    <location>
        <begin position="133"/>
        <end position="150"/>
    </location>
</feature>
<feature type="transmembrane region" description="Helical" evidence="6">
    <location>
        <begin position="162"/>
        <end position="183"/>
    </location>
</feature>
<keyword evidence="5 6" id="KW-0472">Membrane</keyword>
<dbReference type="RefSeq" id="WP_026737060.1">
    <property type="nucleotide sequence ID" value="NZ_AP019822.1"/>
</dbReference>
<feature type="transmembrane region" description="Helical" evidence="6">
    <location>
        <begin position="40"/>
        <end position="60"/>
    </location>
</feature>
<dbReference type="PANTHER" id="PTHR32322:SF18">
    <property type="entry name" value="S-ADENOSYLMETHIONINE_S-ADENOSYLHOMOCYSTEINE TRANSPORTER"/>
    <property type="match status" value="1"/>
</dbReference>
<evidence type="ECO:0000256" key="2">
    <source>
        <dbReference type="ARBA" id="ARBA00022475"/>
    </source>
</evidence>
<keyword evidence="2" id="KW-1003">Cell membrane</keyword>
<dbReference type="EMBL" id="AP019822">
    <property type="protein sequence ID" value="BBM35512.1"/>
    <property type="molecule type" value="Genomic_DNA"/>
</dbReference>
<dbReference type="InterPro" id="IPR037185">
    <property type="entry name" value="EmrE-like"/>
</dbReference>
<dbReference type="STRING" id="714315.GCA_000516535_00440"/>
<protein>
    <submittedName>
        <fullName evidence="8">Putative membrane protein</fullName>
    </submittedName>
</protein>
<evidence type="ECO:0000256" key="3">
    <source>
        <dbReference type="ARBA" id="ARBA00022692"/>
    </source>
</evidence>
<dbReference type="GO" id="GO:0005886">
    <property type="term" value="C:plasma membrane"/>
    <property type="evidence" value="ECO:0007669"/>
    <property type="project" value="UniProtKB-SubCell"/>
</dbReference>
<feature type="transmembrane region" description="Helical" evidence="6">
    <location>
        <begin position="7"/>
        <end position="28"/>
    </location>
</feature>
<feature type="transmembrane region" description="Helical" evidence="6">
    <location>
        <begin position="190"/>
        <end position="213"/>
    </location>
</feature>
<feature type="transmembrane region" description="Helical" evidence="6">
    <location>
        <begin position="285"/>
        <end position="303"/>
    </location>
</feature>
<dbReference type="KEGG" id="lgo:JCM16774_0437"/>
<dbReference type="Proteomes" id="UP000321606">
    <property type="component" value="Chromosome"/>
</dbReference>
<keyword evidence="4 6" id="KW-1133">Transmembrane helix</keyword>
<organism evidence="8 9">
    <name type="scientific">Pseudoleptotrichia goodfellowii</name>
    <dbReference type="NCBI Taxonomy" id="157692"/>
    <lineage>
        <taxon>Bacteria</taxon>
        <taxon>Fusobacteriati</taxon>
        <taxon>Fusobacteriota</taxon>
        <taxon>Fusobacteriia</taxon>
        <taxon>Fusobacteriales</taxon>
        <taxon>Leptotrichiaceae</taxon>
        <taxon>Pseudoleptotrichia</taxon>
    </lineage>
</organism>
<dbReference type="InterPro" id="IPR000620">
    <property type="entry name" value="EamA_dom"/>
</dbReference>
<gene>
    <name evidence="8" type="ORF">JCM16774_0437</name>
</gene>
<feature type="domain" description="EamA" evidence="7">
    <location>
        <begin position="165"/>
        <end position="302"/>
    </location>
</feature>
<feature type="transmembrane region" description="Helical" evidence="6">
    <location>
        <begin position="259"/>
        <end position="279"/>
    </location>
</feature>
<accession>A0A510J878</accession>
<evidence type="ECO:0000256" key="6">
    <source>
        <dbReference type="SAM" id="Phobius"/>
    </source>
</evidence>
<dbReference type="Pfam" id="PF00892">
    <property type="entry name" value="EamA"/>
    <property type="match status" value="2"/>
</dbReference>
<dbReference type="SUPFAM" id="SSF103481">
    <property type="entry name" value="Multidrug resistance efflux transporter EmrE"/>
    <property type="match status" value="2"/>
</dbReference>